<keyword evidence="2" id="KW-0472">Membrane</keyword>
<keyword evidence="4" id="KW-1185">Reference proteome</keyword>
<evidence type="ECO:0000256" key="1">
    <source>
        <dbReference type="SAM" id="MobiDB-lite"/>
    </source>
</evidence>
<gene>
    <name evidence="3" type="primary">AVEN_174050_1</name>
    <name evidence="3" type="ORF">CDAR_203841</name>
</gene>
<organism evidence="3 4">
    <name type="scientific">Caerostris darwini</name>
    <dbReference type="NCBI Taxonomy" id="1538125"/>
    <lineage>
        <taxon>Eukaryota</taxon>
        <taxon>Metazoa</taxon>
        <taxon>Ecdysozoa</taxon>
        <taxon>Arthropoda</taxon>
        <taxon>Chelicerata</taxon>
        <taxon>Arachnida</taxon>
        <taxon>Araneae</taxon>
        <taxon>Araneomorphae</taxon>
        <taxon>Entelegynae</taxon>
        <taxon>Araneoidea</taxon>
        <taxon>Araneidae</taxon>
        <taxon>Caerostris</taxon>
    </lineage>
</organism>
<proteinExistence type="predicted"/>
<evidence type="ECO:0000313" key="4">
    <source>
        <dbReference type="Proteomes" id="UP001054837"/>
    </source>
</evidence>
<keyword evidence="2" id="KW-0812">Transmembrane</keyword>
<dbReference type="Proteomes" id="UP001054837">
    <property type="component" value="Unassembled WGS sequence"/>
</dbReference>
<protein>
    <submittedName>
        <fullName evidence="3">Uncharacterized protein</fullName>
    </submittedName>
</protein>
<keyword evidence="2" id="KW-1133">Transmembrane helix</keyword>
<evidence type="ECO:0000256" key="2">
    <source>
        <dbReference type="SAM" id="Phobius"/>
    </source>
</evidence>
<evidence type="ECO:0000313" key="3">
    <source>
        <dbReference type="EMBL" id="GIX93160.1"/>
    </source>
</evidence>
<feature type="compositionally biased region" description="Polar residues" evidence="1">
    <location>
        <begin position="12"/>
        <end position="26"/>
    </location>
</feature>
<name>A0AAV4P7J3_9ARAC</name>
<reference evidence="3 4" key="1">
    <citation type="submission" date="2021-06" db="EMBL/GenBank/DDBJ databases">
        <title>Caerostris darwini draft genome.</title>
        <authorList>
            <person name="Kono N."/>
            <person name="Arakawa K."/>
        </authorList>
    </citation>
    <scope>NUCLEOTIDE SEQUENCE [LARGE SCALE GENOMIC DNA]</scope>
</reference>
<feature type="region of interest" description="Disordered" evidence="1">
    <location>
        <begin position="77"/>
        <end position="101"/>
    </location>
</feature>
<accession>A0AAV4P7J3</accession>
<comment type="caution">
    <text evidence="3">The sequence shown here is derived from an EMBL/GenBank/DDBJ whole genome shotgun (WGS) entry which is preliminary data.</text>
</comment>
<feature type="transmembrane region" description="Helical" evidence="2">
    <location>
        <begin position="307"/>
        <end position="328"/>
    </location>
</feature>
<feature type="region of interest" description="Disordered" evidence="1">
    <location>
        <begin position="1"/>
        <end position="56"/>
    </location>
</feature>
<sequence>MAPKTTPKEAINNGSPTKEEISTFSVEQFALKNDNTSIKPRKGVHDPTPDDLLAKSGIKPRKGVTLEDIPHSKFLLNNNKSNVKPRKGVGPYSSSAIPTPSSSVVVSDVKSSISPSVSSHYSVMSSVAPNATADVMSDELISALERVFEDDPYTTSIKSSVSSKISPTSTTVVIDATPTSSHDSIHSTVTERYTTEQYSSTVNLSPSLQTSLSSSRSLETSSMTPVLDTSFTFKTDARLSKEFTVSTTVLSSTTYYLTVPKTTRQPQPPTEQSLMVVVTEDELDESVEKLATIDEETENDRKYKSSIHLVLSLVFGLLVLFAVLGVVAKRVYDGWLRRDYYRMNYLIDGIYNGVD</sequence>
<dbReference type="EMBL" id="BPLQ01002464">
    <property type="protein sequence ID" value="GIX93160.1"/>
    <property type="molecule type" value="Genomic_DNA"/>
</dbReference>
<dbReference type="AlphaFoldDB" id="A0AAV4P7J3"/>